<dbReference type="PANTHER" id="PTHR40388:SF1">
    <property type="entry name" value="BRYOPORIN"/>
    <property type="match status" value="1"/>
</dbReference>
<dbReference type="RefSeq" id="WP_219665862.1">
    <property type="nucleotide sequence ID" value="NZ_WTFF01000038.1"/>
</dbReference>
<feature type="chain" id="PRO_5045525789" evidence="2">
    <location>
        <begin position="32"/>
        <end position="295"/>
    </location>
</feature>
<evidence type="ECO:0000313" key="3">
    <source>
        <dbReference type="EMBL" id="MBW5481926.1"/>
    </source>
</evidence>
<protein>
    <submittedName>
        <fullName evidence="3">Crystal protein ET79</fullName>
    </submittedName>
</protein>
<reference evidence="3 4" key="1">
    <citation type="submission" date="2019-12" db="EMBL/GenBank/DDBJ databases">
        <title>Genome sequence of Streptomyces bambusae.</title>
        <authorList>
            <person name="Bansal K."/>
            <person name="Choksket S."/>
            <person name="Korpole S."/>
            <person name="Patil P.B."/>
        </authorList>
    </citation>
    <scope>NUCLEOTIDE SEQUENCE [LARGE SCALE GENOMIC DNA]</scope>
    <source>
        <strain evidence="3 4">SK60</strain>
    </source>
</reference>
<gene>
    <name evidence="3" type="ORF">GPJ59_08540</name>
</gene>
<feature type="region of interest" description="Disordered" evidence="1">
    <location>
        <begin position="164"/>
        <end position="196"/>
    </location>
</feature>
<comment type="caution">
    <text evidence="3">The sequence shown here is derived from an EMBL/GenBank/DDBJ whole genome shotgun (WGS) entry which is preliminary data.</text>
</comment>
<evidence type="ECO:0000256" key="1">
    <source>
        <dbReference type="SAM" id="MobiDB-lite"/>
    </source>
</evidence>
<feature type="compositionally biased region" description="Polar residues" evidence="1">
    <location>
        <begin position="181"/>
        <end position="191"/>
    </location>
</feature>
<dbReference type="Gene3D" id="2.60.270.50">
    <property type="match status" value="2"/>
</dbReference>
<feature type="compositionally biased region" description="Polar residues" evidence="1">
    <location>
        <begin position="44"/>
        <end position="54"/>
    </location>
</feature>
<dbReference type="PANTHER" id="PTHR40388">
    <property type="entry name" value="BRYOPORIN"/>
    <property type="match status" value="1"/>
</dbReference>
<keyword evidence="4" id="KW-1185">Reference proteome</keyword>
<keyword evidence="2" id="KW-0732">Signal</keyword>
<evidence type="ECO:0000313" key="4">
    <source>
        <dbReference type="Proteomes" id="UP000812013"/>
    </source>
</evidence>
<accession>A0ABS6Z5B3</accession>
<sequence length="295" mass="30493">MSTMSTHTLRTAAVVAAAAVALLTTATGAWAAPAGSDAPDGGTPSAQSARSTQVTVANGTKMTMYRSYTELAHGVWDDATPPEQIAGGATVSWGSHSSGFMTGTEGYAVYDLGTAGAATIRWNNPFAGGNSYSCSVPDGYTCSRSGGGGNNATVTFTIGGGRDAKRAASADAQGRPPSAAAQRSTHVTLQNRTEEQMDRTSSSLKHGTWSHNMLPPDVVYPMSNSAWQSESNGFMTGTEGTAVYNMYAVGNVSISWNNPYVGSNDYSCDVPTGYTCERDGGGGDNAQVTFTVRKA</sequence>
<dbReference type="InterPro" id="IPR050677">
    <property type="entry name" value="Actinoporin_PFT"/>
</dbReference>
<feature type="region of interest" description="Disordered" evidence="1">
    <location>
        <begin position="33"/>
        <end position="54"/>
    </location>
</feature>
<organism evidence="3 4">
    <name type="scientific">Streptomyces bambusae</name>
    <dbReference type="NCBI Taxonomy" id="1550616"/>
    <lineage>
        <taxon>Bacteria</taxon>
        <taxon>Bacillati</taxon>
        <taxon>Actinomycetota</taxon>
        <taxon>Actinomycetes</taxon>
        <taxon>Kitasatosporales</taxon>
        <taxon>Streptomycetaceae</taxon>
        <taxon>Streptomyces</taxon>
    </lineage>
</organism>
<dbReference type="Proteomes" id="UP000812013">
    <property type="component" value="Unassembled WGS sequence"/>
</dbReference>
<name>A0ABS6Z5B3_9ACTN</name>
<evidence type="ECO:0000256" key="2">
    <source>
        <dbReference type="SAM" id="SignalP"/>
    </source>
</evidence>
<dbReference type="EMBL" id="WTFF01000038">
    <property type="protein sequence ID" value="MBW5481926.1"/>
    <property type="molecule type" value="Genomic_DNA"/>
</dbReference>
<proteinExistence type="predicted"/>
<feature type="signal peptide" evidence="2">
    <location>
        <begin position="1"/>
        <end position="31"/>
    </location>
</feature>